<proteinExistence type="predicted"/>
<dbReference type="RefSeq" id="WP_194306920.1">
    <property type="nucleotide sequence ID" value="NZ_BAAAQG010000021.1"/>
</dbReference>
<dbReference type="PANTHER" id="PTHR30212:SF2">
    <property type="entry name" value="PROTEIN YIIM"/>
    <property type="match status" value="1"/>
</dbReference>
<dbReference type="Pfam" id="PF03473">
    <property type="entry name" value="MOSC"/>
    <property type="match status" value="1"/>
</dbReference>
<evidence type="ECO:0000313" key="3">
    <source>
        <dbReference type="Proteomes" id="UP001500383"/>
    </source>
</evidence>
<reference evidence="2 3" key="1">
    <citation type="journal article" date="2019" name="Int. J. Syst. Evol. Microbiol.">
        <title>The Global Catalogue of Microorganisms (GCM) 10K type strain sequencing project: providing services to taxonomists for standard genome sequencing and annotation.</title>
        <authorList>
            <consortium name="The Broad Institute Genomics Platform"/>
            <consortium name="The Broad Institute Genome Sequencing Center for Infectious Disease"/>
            <person name="Wu L."/>
            <person name="Ma J."/>
        </authorList>
    </citation>
    <scope>NUCLEOTIDE SEQUENCE [LARGE SCALE GENOMIC DNA]</scope>
    <source>
        <strain evidence="2 3">JCM 16002</strain>
    </source>
</reference>
<dbReference type="Proteomes" id="UP001500383">
    <property type="component" value="Unassembled WGS sequence"/>
</dbReference>
<comment type="caution">
    <text evidence="2">The sequence shown here is derived from an EMBL/GenBank/DDBJ whole genome shotgun (WGS) entry which is preliminary data.</text>
</comment>
<accession>A0ABN2J6N7</accession>
<dbReference type="InterPro" id="IPR011037">
    <property type="entry name" value="Pyrv_Knase-like_insert_dom_sf"/>
</dbReference>
<dbReference type="PROSITE" id="PS51340">
    <property type="entry name" value="MOSC"/>
    <property type="match status" value="1"/>
</dbReference>
<dbReference type="SUPFAM" id="SSF50800">
    <property type="entry name" value="PK beta-barrel domain-like"/>
    <property type="match status" value="1"/>
</dbReference>
<name>A0ABN2J6N7_9ACTN</name>
<dbReference type="PANTHER" id="PTHR30212">
    <property type="entry name" value="PROTEIN YIIM"/>
    <property type="match status" value="1"/>
</dbReference>
<gene>
    <name evidence="2" type="ORF">GCM10009831_31350</name>
</gene>
<dbReference type="InterPro" id="IPR005302">
    <property type="entry name" value="MoCF_Sase_C"/>
</dbReference>
<evidence type="ECO:0000259" key="1">
    <source>
        <dbReference type="PROSITE" id="PS51340"/>
    </source>
</evidence>
<dbReference type="InterPro" id="IPR052353">
    <property type="entry name" value="Benzoxazolinone_Detox_Enz"/>
</dbReference>
<organism evidence="2 3">
    <name type="scientific">Dietzia cercidiphylli</name>
    <dbReference type="NCBI Taxonomy" id="498199"/>
    <lineage>
        <taxon>Bacteria</taxon>
        <taxon>Bacillati</taxon>
        <taxon>Actinomycetota</taxon>
        <taxon>Actinomycetes</taxon>
        <taxon>Mycobacteriales</taxon>
        <taxon>Dietziaceae</taxon>
        <taxon>Dietzia</taxon>
    </lineage>
</organism>
<protein>
    <recommendedName>
        <fullName evidence="1">MOSC domain-containing protein</fullName>
    </recommendedName>
</protein>
<sequence>MPASNSPASGETVPESFTVQAVCVVDQLLTVPGRVGVTAIDKRPVEGPVQVREYGLHGDVQADREHHGGVWKAVYLLSDSDVEPWEPEFGGPIPPGYFGENLRVTGVDTSQLQIGTVLEVGRGSGRRGPLRLEITTPRIPCQTFGDRVGKPRWVRRFTEAGRPGAYARVLRPGSVEVGDEIRVVAVPTHGVTIGRVFAGVDDDEAGRLLSEYTLSDLAPSLVRKLDPATDVRPADVDSD</sequence>
<evidence type="ECO:0000313" key="2">
    <source>
        <dbReference type="EMBL" id="GAA1719067.1"/>
    </source>
</evidence>
<feature type="domain" description="MOSC" evidence="1">
    <location>
        <begin position="43"/>
        <end position="184"/>
    </location>
</feature>
<keyword evidence="3" id="KW-1185">Reference proteome</keyword>
<dbReference type="EMBL" id="BAAAQG010000021">
    <property type="protein sequence ID" value="GAA1719067.1"/>
    <property type="molecule type" value="Genomic_DNA"/>
</dbReference>
<dbReference type="Gene3D" id="2.40.33.20">
    <property type="entry name" value="PK beta-barrel domain-like"/>
    <property type="match status" value="1"/>
</dbReference>